<reference evidence="15" key="3">
    <citation type="submission" date="2025-07" db="EMBL/GenBank/DDBJ databases">
        <authorList>
            <consortium name="NCBI Genome Project"/>
        </authorList>
    </citation>
    <scope>NUCLEOTIDE SEQUENCE</scope>
    <source>
        <strain evidence="15">CBS432</strain>
    </source>
</reference>
<dbReference type="InterPro" id="IPR006262">
    <property type="entry name" value="Cyt_deam_tetra"/>
</dbReference>
<dbReference type="NCBIfam" id="NF004064">
    <property type="entry name" value="PRK05578.1"/>
    <property type="match status" value="1"/>
</dbReference>
<feature type="active site" description="Proton donor" evidence="10">
    <location>
        <position position="71"/>
    </location>
</feature>
<dbReference type="InterPro" id="IPR002125">
    <property type="entry name" value="CMP_dCMP_dom"/>
</dbReference>
<dbReference type="PROSITE" id="PS00903">
    <property type="entry name" value="CYT_DCMP_DEAMINASES_1"/>
    <property type="match status" value="1"/>
</dbReference>
<dbReference type="OrthoDB" id="414540at2759"/>
<evidence type="ECO:0000256" key="6">
    <source>
        <dbReference type="ARBA" id="ARBA00022801"/>
    </source>
</evidence>
<dbReference type="CDD" id="cd01283">
    <property type="entry name" value="cytidine_deaminase"/>
    <property type="match status" value="1"/>
</dbReference>
<feature type="binding site" evidence="12">
    <location>
        <position position="69"/>
    </location>
    <ligand>
        <name>Zn(2+)</name>
        <dbReference type="ChEBI" id="CHEBI:29105"/>
        <note>catalytic</note>
    </ligand>
</feature>
<evidence type="ECO:0000256" key="4">
    <source>
        <dbReference type="ARBA" id="ARBA00012783"/>
    </source>
</evidence>
<dbReference type="Gene3D" id="3.40.140.10">
    <property type="entry name" value="Cytidine Deaminase, domain 2"/>
    <property type="match status" value="1"/>
</dbReference>
<evidence type="ECO:0000256" key="8">
    <source>
        <dbReference type="ARBA" id="ARBA00032005"/>
    </source>
</evidence>
<feature type="domain" description="CMP/dCMP-type deaminase" evidence="14">
    <location>
        <begin position="17"/>
        <end position="147"/>
    </location>
</feature>
<name>A0A8B8UWB4_SACPA</name>
<evidence type="ECO:0000259" key="14">
    <source>
        <dbReference type="PROSITE" id="PS51747"/>
    </source>
</evidence>
<dbReference type="GO" id="GO:0055086">
    <property type="term" value="P:nucleobase-containing small molecule metabolic process"/>
    <property type="evidence" value="ECO:0007669"/>
    <property type="project" value="UniProtKB-ARBA"/>
</dbReference>
<comment type="cofactor">
    <cofactor evidence="1 12 13">
        <name>Zn(2+)</name>
        <dbReference type="ChEBI" id="CHEBI:29105"/>
    </cofactor>
</comment>
<evidence type="ECO:0000256" key="2">
    <source>
        <dbReference type="ARBA" id="ARBA00003949"/>
    </source>
</evidence>
<evidence type="ECO:0000256" key="13">
    <source>
        <dbReference type="RuleBase" id="RU364006"/>
    </source>
</evidence>
<comment type="similarity">
    <text evidence="3 13">Belongs to the cytidine and deoxycytidylate deaminase family.</text>
</comment>
<dbReference type="NCBIfam" id="TIGR01354">
    <property type="entry name" value="cyt_deam_tetra"/>
    <property type="match status" value="1"/>
</dbReference>
<evidence type="ECO:0000256" key="1">
    <source>
        <dbReference type="ARBA" id="ARBA00001947"/>
    </source>
</evidence>
<dbReference type="GO" id="GO:0005829">
    <property type="term" value="C:cytosol"/>
    <property type="evidence" value="ECO:0007669"/>
    <property type="project" value="TreeGrafter"/>
</dbReference>
<dbReference type="InterPro" id="IPR016193">
    <property type="entry name" value="Cytidine_deaminase-like"/>
</dbReference>
<reference evidence="15" key="1">
    <citation type="journal article" date="2017" name="Nat. Genet.">
        <title>Contrasting evolutionary genome dynamics between domesticated and wild yeasts.</title>
        <authorList>
            <person name="Yue J.X."/>
            <person name="Li J."/>
            <person name="Aigrain L."/>
            <person name="Hallin J."/>
            <person name="Persson K."/>
            <person name="Oliver K."/>
            <person name="Bergstrom A."/>
            <person name="Coupland P."/>
            <person name="Warringer J."/>
            <person name="Lagomarsino M.C."/>
            <person name="Fischer G."/>
            <person name="Durbin R."/>
            <person name="Liti G."/>
        </authorList>
    </citation>
    <scope>NUCLEOTIDE SEQUENCE</scope>
    <source>
        <strain evidence="15">CBS432</strain>
    </source>
</reference>
<dbReference type="PANTHER" id="PTHR11644">
    <property type="entry name" value="CYTIDINE DEAMINASE"/>
    <property type="match status" value="1"/>
</dbReference>
<dbReference type="AlphaFoldDB" id="A0A8B8UWB4"/>
<dbReference type="InterPro" id="IPR050202">
    <property type="entry name" value="Cyt/Deoxycyt_deaminase"/>
</dbReference>
<dbReference type="InterPro" id="IPR016192">
    <property type="entry name" value="APOBEC/CMP_deaminase_Zn-bd"/>
</dbReference>
<evidence type="ECO:0000256" key="11">
    <source>
        <dbReference type="PIRSR" id="PIRSR606262-2"/>
    </source>
</evidence>
<dbReference type="GeneID" id="54632365"/>
<evidence type="ECO:0000256" key="3">
    <source>
        <dbReference type="ARBA" id="ARBA00006576"/>
    </source>
</evidence>
<dbReference type="Pfam" id="PF00383">
    <property type="entry name" value="dCMP_cyt_deam_1"/>
    <property type="match status" value="1"/>
</dbReference>
<dbReference type="KEGG" id="spao:SPAR_L02720"/>
<dbReference type="VEuPathDB" id="FungiDB:SPAR_L02720"/>
<keyword evidence="5 12" id="KW-0479">Metal-binding</keyword>
<dbReference type="RefSeq" id="XP_033767996.1">
    <property type="nucleotide sequence ID" value="XM_033912105.1"/>
</dbReference>
<dbReference type="PANTHER" id="PTHR11644:SF2">
    <property type="entry name" value="CYTIDINE DEAMINASE"/>
    <property type="match status" value="1"/>
</dbReference>
<dbReference type="GO" id="GO:0042802">
    <property type="term" value="F:identical protein binding"/>
    <property type="evidence" value="ECO:0007669"/>
    <property type="project" value="UniProtKB-ARBA"/>
</dbReference>
<proteinExistence type="inferred from homology"/>
<dbReference type="SUPFAM" id="SSF53927">
    <property type="entry name" value="Cytidine deaminase-like"/>
    <property type="match status" value="1"/>
</dbReference>
<reference evidence="15" key="4">
    <citation type="submission" date="2025-08" db="UniProtKB">
        <authorList>
            <consortium name="RefSeq"/>
        </authorList>
    </citation>
    <scope>IDENTIFICATION</scope>
    <source>
        <strain evidence="15">CBS432</strain>
    </source>
</reference>
<feature type="binding site" evidence="12">
    <location>
        <position position="104"/>
    </location>
    <ligand>
        <name>Zn(2+)</name>
        <dbReference type="ChEBI" id="CHEBI:29105"/>
        <note>catalytic</note>
    </ligand>
</feature>
<feature type="binding site" evidence="12">
    <location>
        <position position="107"/>
    </location>
    <ligand>
        <name>Zn(2+)</name>
        <dbReference type="ChEBI" id="CHEBI:29105"/>
        <note>catalytic</note>
    </ligand>
</feature>
<comment type="function">
    <text evidence="2 13">This enzyme scavenges exogenous and endogenous cytidine and 2'-deoxycytidine for UMP synthesis.</text>
</comment>
<organism evidence="15">
    <name type="scientific">Saccharomyces paradoxus</name>
    <name type="common">Yeast</name>
    <name type="synonym">Saccharomyces douglasii</name>
    <dbReference type="NCBI Taxonomy" id="27291"/>
    <lineage>
        <taxon>Eukaryota</taxon>
        <taxon>Fungi</taxon>
        <taxon>Dikarya</taxon>
        <taxon>Ascomycota</taxon>
        <taxon>Saccharomycotina</taxon>
        <taxon>Saccharomycetes</taxon>
        <taxon>Saccharomycetales</taxon>
        <taxon>Saccharomycetaceae</taxon>
        <taxon>Saccharomyces</taxon>
    </lineage>
</organism>
<gene>
    <name evidence="15" type="primary">CDD1</name>
    <name evidence="15" type="ORF">SPAR_L02720</name>
</gene>
<comment type="catalytic activity">
    <reaction evidence="13">
        <text>2'-deoxycytidine + H2O + H(+) = 2'-deoxyuridine + NH4(+)</text>
        <dbReference type="Rhea" id="RHEA:13433"/>
        <dbReference type="ChEBI" id="CHEBI:15377"/>
        <dbReference type="ChEBI" id="CHEBI:15378"/>
        <dbReference type="ChEBI" id="CHEBI:15698"/>
        <dbReference type="ChEBI" id="CHEBI:16450"/>
        <dbReference type="ChEBI" id="CHEBI:28938"/>
        <dbReference type="EC" id="3.5.4.5"/>
    </reaction>
</comment>
<evidence type="ECO:0000313" key="15">
    <source>
        <dbReference type="RefSeq" id="XP_033767996.1"/>
    </source>
</evidence>
<evidence type="ECO:0000256" key="10">
    <source>
        <dbReference type="PIRSR" id="PIRSR606262-1"/>
    </source>
</evidence>
<dbReference type="GO" id="GO:0072527">
    <property type="term" value="P:pyrimidine-containing compound metabolic process"/>
    <property type="evidence" value="ECO:0007669"/>
    <property type="project" value="UniProtKB-ARBA"/>
</dbReference>
<accession>A0A8B8UWB4</accession>
<evidence type="ECO:0000256" key="7">
    <source>
        <dbReference type="ARBA" id="ARBA00022833"/>
    </source>
</evidence>
<keyword evidence="6 13" id="KW-0378">Hydrolase</keyword>
<comment type="catalytic activity">
    <reaction evidence="9 13">
        <text>cytidine + H2O + H(+) = uridine + NH4(+)</text>
        <dbReference type="Rhea" id="RHEA:16069"/>
        <dbReference type="ChEBI" id="CHEBI:15377"/>
        <dbReference type="ChEBI" id="CHEBI:15378"/>
        <dbReference type="ChEBI" id="CHEBI:16704"/>
        <dbReference type="ChEBI" id="CHEBI:17562"/>
        <dbReference type="ChEBI" id="CHEBI:28938"/>
        <dbReference type="EC" id="3.5.4.5"/>
    </reaction>
</comment>
<dbReference type="PROSITE" id="PS51747">
    <property type="entry name" value="CYT_DCMP_DEAMINASES_2"/>
    <property type="match status" value="1"/>
</dbReference>
<sequence length="150" mass="16544">MVKQGYKVMKVRSIEDRQLEALKKAALKACELSYSPYSHFRVGCSILTNDDVIFTGANVENASYSNCICAERSAMIQAVMAGYRSGWKCMVICGDSKDECVSPCGVCRQFINEFVIKDFPIVMLNSTGSRSEVMTMGELLPMAFGPSHLS</sequence>
<evidence type="ECO:0000256" key="5">
    <source>
        <dbReference type="ARBA" id="ARBA00022723"/>
    </source>
</evidence>
<dbReference type="GO" id="GO:0008270">
    <property type="term" value="F:zinc ion binding"/>
    <property type="evidence" value="ECO:0007669"/>
    <property type="project" value="UniProtKB-UniRule"/>
</dbReference>
<dbReference type="EC" id="3.5.4.5" evidence="4 13"/>
<keyword evidence="7 12" id="KW-0862">Zinc</keyword>
<dbReference type="GO" id="GO:0004126">
    <property type="term" value="F:cytidine deaminase activity"/>
    <property type="evidence" value="ECO:0007669"/>
    <property type="project" value="UniProtKB-UniRule"/>
</dbReference>
<reference evidence="15" key="2">
    <citation type="submission" date="2020-01" db="EMBL/GenBank/DDBJ databases">
        <title>Population-level Yeast Reference Genomes.</title>
        <authorList>
            <person name="Yue J.-X."/>
        </authorList>
    </citation>
    <scope>NUCLEOTIDE SEQUENCE</scope>
    <source>
        <strain evidence="15">CBS432</strain>
    </source>
</reference>
<evidence type="ECO:0000256" key="12">
    <source>
        <dbReference type="PIRSR" id="PIRSR606262-3"/>
    </source>
</evidence>
<feature type="binding site" evidence="11">
    <location>
        <begin position="58"/>
        <end position="64"/>
    </location>
    <ligand>
        <name>substrate</name>
    </ligand>
</feature>
<evidence type="ECO:0000256" key="9">
    <source>
        <dbReference type="ARBA" id="ARBA00049558"/>
    </source>
</evidence>
<protein>
    <recommendedName>
        <fullName evidence="4 13">Cytidine deaminase</fullName>
        <ecNumber evidence="4 13">3.5.4.5</ecNumber>
    </recommendedName>
    <alternativeName>
        <fullName evidence="8 13">Cytidine aminohydrolase</fullName>
    </alternativeName>
</protein>
<dbReference type="FunFam" id="3.40.140.10:FF:000008">
    <property type="entry name" value="Cytidine deaminase"/>
    <property type="match status" value="1"/>
</dbReference>